<gene>
    <name evidence="2" type="ORF">SS50377_13318</name>
    <name evidence="3" type="ORF">SS50377_27712</name>
</gene>
<accession>V6LPA8</accession>
<reference evidence="3" key="2">
    <citation type="submission" date="2020-12" db="EMBL/GenBank/DDBJ databases">
        <title>New Spironucleus salmonicida genome in near-complete chromosomes.</title>
        <authorList>
            <person name="Xu F."/>
            <person name="Kurt Z."/>
            <person name="Jimenez-Gonzalez A."/>
            <person name="Astvaldsson A."/>
            <person name="Andersson J.O."/>
            <person name="Svard S.G."/>
        </authorList>
    </citation>
    <scope>NUCLEOTIDE SEQUENCE</scope>
    <source>
        <strain evidence="3">ATCC 50377</strain>
    </source>
</reference>
<protein>
    <submittedName>
        <fullName evidence="2">Uncharacterized protein</fullName>
    </submittedName>
</protein>
<feature type="compositionally biased region" description="Low complexity" evidence="1">
    <location>
        <begin position="3498"/>
        <end position="3510"/>
    </location>
</feature>
<feature type="region of interest" description="Disordered" evidence="1">
    <location>
        <begin position="3486"/>
        <end position="3510"/>
    </location>
</feature>
<evidence type="ECO:0000313" key="2">
    <source>
        <dbReference type="EMBL" id="EST46512.1"/>
    </source>
</evidence>
<dbReference type="VEuPathDB" id="GiardiaDB:SS50377_27712"/>
<feature type="region of interest" description="Disordered" evidence="1">
    <location>
        <begin position="54"/>
        <end position="75"/>
    </location>
</feature>
<proteinExistence type="predicted"/>
<dbReference type="EMBL" id="KI546073">
    <property type="protein sequence ID" value="EST46512.1"/>
    <property type="molecule type" value="Genomic_DNA"/>
</dbReference>
<name>V6LPA8_9EUKA</name>
<dbReference type="Proteomes" id="UP000018208">
    <property type="component" value="Unassembled WGS sequence"/>
</dbReference>
<evidence type="ECO:0000256" key="1">
    <source>
        <dbReference type="SAM" id="MobiDB-lite"/>
    </source>
</evidence>
<sequence>MTSPQPRKKIVVPPVFEHMEIPISQHVNTRASRNESKLQLIRDSQNSIQKTVRNAPVLPQREQHLTSRNQEPEQPQFEFPEFTSVLSGNISSQNIWFTNLPEIIPCNFISADCQTKYAIVSFTLKTDLGQIFHIQKEVQFRLLHSQKDHELLQINVIDQQLFASEQPVGHQHYVPISSYLQNDTYTNTKALILSQTNENGILQFEKDYRLHVTQFYHQFALGRQVTDLQQVQNLFGFKTNTNSRKPSFNIEAALKQVKSCLKFNLIYIQNEQSLATLSVQIQNIISSFLKKQTFSNLINDALKHLCDSFKETEELYQQVKNIQPQDLVNTLQYKGQSLDRKAKSQQLLYNLLSNIQPIDQVLIQQHIDEISQLVHILEENQNRNECQVLLYWRSIIPLILFVKSGNIYYRILLWQVDCLMLDLKKGENLQDIEHHYCIQKIYLHLMRSFLSRVFFILQDFITYIENEVLCIRKTDVTSDSISYIAENLSGQIDYQLRHLNFSLDSKFYDNTPYKNSTQIVFSFSNELQVEVDDLSQSYNVTSRPTVEQLTQTLRDKLEKIYTIFFTIPLASSKYYAYIDQKMDNALNLKLTDYFPHQNSQNQSIMNHFAYNQNDKLSQYDLLISDDTHYKLATSFYANFGKCAYISISDAQLVSIEILDDKFDQINAVLTFAQSILEDTITSISPHHLYTNFQLNAKLLDIAKQTKQTTQDLNDVLILNNKIDMFENINLIQEYYLNVQNFIEDIINIPDYYYQFMMQIDLTKIKSQLLDYLRQICTQIRIQSTSIYRNMCIFLDKQILFMRQKFDQQIYPGIVQFMQEIINKITELDVKHIFQQIFTLQYDFPLKLIQVCHVTDIYMETLGCPALNFITLVKNSSQVQKKLSDYQQLYSTLLVFIQEWYGKTVGHLTEYFKELIRITMQDIHDARQFPAKFRQNFTLLTQQYQFDPLDMASGAVEGSFSILLQKYRYEEKGFYQSFVEKLHLPLFTRRYSNDVLKSTSAQCPIQHSGIKQDPQLYVKPNSRSVQGFEIQLLLSELYFISSQIYIFYLKVQEWSNFTSHKDQIYPHIDICQLQNAIQPLYIAVSYAYCLNSVIEKREILLNRINGKQLHEILNELTQAIHTCKKFCQNTNQLTTIDKSKKVVFEFTFRSWEDYLIIIEETLLQQSGYINIVYQVQQKCYLDEHYQQIQRYFNINLQEESLTLNMLLLNYEQNKLILDYLILLSNNSQIDYSAVEDIKIIQDVLGKVIFINIINIDDITYPLIYPKSKIQQLSCSQIQIQNILFNIGFLKTQNDISNGITQLPQQLMIFKDQLLQTKYSPSTEQKSRDLEAIILCLQFYIFILEAIPFFLHQLMLIKKNGNLIMSYSKKNSNIKAFSINQLSLTEQNSLDQCEIQWKEIVSAFTVNQQLVLLCGNQQLIKQLQQLYDNIFSIFTRVKKSPYQEYCKQFKQQQFLQFPTSYGKQTTTDMFVIPFINKKLYPMTLFMPRTTQIFYEKFPHKSYYFKYLQASVFRLSPGITDIVVAHSPTRGRIIIGLKSFDEYLPFNIPIVAPQFNYQLADIIQEGMGQSILEILQPNYKIFKDLLTKIIEDTKANNVDLLSEDIQFNEELARELGQFINNNLFQVTYICFSTMLRQYMFDSASSIKIDNIDNLKDIIIFTNNIILLEIFLQIINEYEILLPNKSQFFVQKFNTIVDEYITLFEKLEQEVKFKTKQYLKKQQMTIVEQDQIEQEGDENVCQPEDQPQDLSLTALLGNTQVNFPLLYYEQFSNQIFVSTSNGNCIAKTGTYWLGASSAHNTFEKLQVQQYNIINDMIQGYNQRLPIFLFSSQYRFYNANDISIIVQQYSQFLLRKYINISISESTFARNIKEISAHLISGAIVVIYGSEYLSGTLQMSLVTLCESVRVRRGQLEGILYPYVDTSLSEQQIIEQGAPISLKNASIEDFSDIGSIIFVLPHLISTVQSEVFIHVPKNQQNANIELDLNKVETSQTFCIESSEFLSQNENSQTDNSESQQTARTVKGKFGTNQTQVVSSPSEIANTFIKLFSYKQIISVEYENPSLHFEKLSAVHGRSFFEVAGFLGQLGSLAPKFLLHQLPGILEVTDSNKTVSIASFLLFYLIRQLPAVVFNNKDNAEFTQLIANQISASFGLQKNETQMLVSMAKDAFIFQQSILKELSIQLPSFDKKISFDEFYQKHLRQQMIQSFQSGIQSISCLYSTSLMTATDFQLMRLALRQKKPLMVVCPQILYAKSFFNTVCGILNIKQHWICDSQTLQSLLNGFSFSEDKNQLIIINILSIELFQDLIEYIISFWCPVVFTSSESQYCYRQNDFPKIPQMILLVDHIILKQCLEFPAIQLMTSIFLLLPNTDQISLKQTFIAKQISLDQFSLTEYRENSLFKQFHSKQVQITMTELLKQKYRAKMYYDKINIHKEQLRIMKQYLLETLFSQIIYVVYNLLNQQFSYQNTIEESILHRVMIQSMLYKYGVYDIIKPISINLKKRQEGNGDTIVQSIIETELKVQEELKHFINDNLQGTDLSGLFNKLENNIGIYDRMRLQTQMEYNNLAQPCTYLTDVSFNNEIENYERTQAIRQSSTKANISVYTALAKQRQAISKHSQGIGNLGSQVYTLNFEWLQKYYFDIDSNAESIQTIIQVIVSGVWSSIYNYYLIVVNNGKWDIFDSKKQYFEEKITKMYKNFTNQLDEFQQTFIQNKHLFDNLIYIIGVMCHLDTNSQDIYKQQFQNILSADPNLLFERDFVVSREYCINQIKIQFKKVSEVLPKVESVYNQFQYIWYNKTTNNSLFMDFMLGQGFLSSVTTKTDRQIAEELILSQSIDTYEYQSNYQDSLFQYEKEQFSKLSSVMTDQINNQQKEDYSKVQKPIFDPPIINVPKQISIQRLSKNGVILTIDKHRSAIIQFLSQFMLSPFSILIYGIRNSGKTTLIEICKLVVREIVETQQVFIQDSKSKQELAMVMKSLLQSFNIEDIQSYYDIQYNQKIEYDNRKILKFKQLSYPSFHINMSEALVTGFDQSFPLLLRDHSFDSSSYQQIMGSNFAYNGLLQFQDMSLIVEVKDQPFLYDTPLVKISMPPFKEQFIEDLAQSFWPQETPQWQKQFAKGICLIKSALPTQLVNSFGLFEKMYLTYQYTLHNGIISLAIDQNQDEILYKMSQSLDNELCRGNIHGLFIALRNRSDINQTTMIAVAEKLATLSILKYLGDNKTENPWEDSTLIIKANSQFIPSWEKQILQKSLEFIDDDQKESKHKLLQKQIYQQFKHQQCLHIQTCNTYIAELNIQDEQFLFAFRYTQSNPLLFSRIVKTYSLFGNGIDPIVFSRIFECYLNIQQQKETFVAIINILQKYSSDSSSIVYPTGAKAQDSYNSVFYYLLTLASQQYQKVLHHSNKLYGTNFTIKELDEDDNFEAENTQQDISSSFSGFALADLIGIKVPKCKIIFENVTSKGYSQAVEVFSSLGGYNIVNQNNFSLISDLAHKKDTESDTDTDSINGGSLHESVSSSTSSKVNYSKQPKVLFELNSLFSALDTTNTQKIKHNSKSKDVNIIDELKQSILDHGQVECQDFIALYLICRIAFAYALGINPIYVLPQPGLKSRFDINSTFAQKMPNDVILSGRRQINRVPFQISVADDFQRQIVNMYGSQDEKDIFNVQHQEDDQIDKQEQLVCKFTMEPHQVCIISPKSLMEKLSPENLMLLNYITYSTESQCPMEGLFSNEELSSLAIIVSQSYNLPCLIDRTTIAALLAANLSILIIDDQPFTKEYEYNSVQKVQTIGTCKSPVYEIVKNLHQINNFTLANEYQQEKIQEVTLDINTNHDNKIKQIQEQKITQINIDSQKFIKAQSNMLIFKHIDFLGTYVMSGCYLPNKIDLPTRLQLNWNVTFTQFGISVISIYQWCSLHSKYANISLVQFSKLASNLCNIILQKCQSYVQQINSLFSSFRLFELLAGPSNTTKKHLEMQFFNFDEFQKNINLIAQSEQSANASLQISIAEMAQIRDLLFTIIDASKQSFKLITHFAKSAIFDAVATTAYLVFGISGNITSQICEKAILSGEFADLAEVNYKDQFAQCVCATMKQQSIQISLIKENNDNKRVLALLAKEEEGMLLNNILEFLSMDIPITFVLKLQNISWVPGDFAYKAVYACSLYWKMEINTFIVDQSLAISVALYLELLLQLKTGNTFSYSDTYEDLVQNKYLASENHVINQHYIHCYNYIQIINLELPVKSLQSIICRALESTLSILLFQNFGSNKIDQESKIIINKLLLLKNRKTSQKRSQIVIGALSVVLLQPLHEYQFVFSLVNDASYEEAVKDLKIYIQDFYDKTAIIHAQSVLQKNTQKYILQDLVVQSIFGFDFSLRQQTENRYRTSFLRNICFINFISQLKSYLHVQFCQIPGNKNLLIENIDQAIAQQIISIQSMPQTILNVAQLVSVINNKNNTTILQQFIESAYSSIQQEFIQYQKLLSIQLEDQSIIETLTYHQLVATNGNQIADWIAQAISFVTDIFFEISSYHAPFMAYSNNDFLKTLQQSISSEINDYLNKDVLEIAKKSLGKEQITLKQALIFVIQTDSRQVSGKLSKIILPILLQRIFPLLHIEHCLPYYYLASFSFLIVLGVISNQNSENPLVLAQTSLKDNVSVLFLMTQVLQQNQQTHIDLILYSLLACYIKDLYPSQGPQPIISHFEQIIPQDMLLSQKMSMTWLWILGIAKYSPLITDSVNWINLHHSTIAALSESRLPFQTILKYFINQAGSGNPISASIFKILQNNGTLQLLQNKMDPDITSDQLAQLPFNMDLPTNSILLLLQLLILGQDQTQVVESFDLISTVLNPYLGVTPKDLLKYVQNTKSSQTSVISNLSQLKSLKERLFGCLQIPFSLLFEQCGVFYPQEHVKLDSDLVSESLLSLGDIGQRVFRQLAQYQQIQLNSYSSKGDTAPMPVVFVFYDRNIAAIEILEFLHAIHYSDKELEVITKQKIMNRIPSMTDLSNYATYVQLDQKSNFSQSAKQLTELMVKRKNSIHRGTPMFPVFVFIPSNYFAEQMNCCPEDQINDNQIFLCRQSFGYLVDSVNAHFCYLQNQNQIDRAYAHYFSLAGIVLFNRYSQMANKILNRENNQILNKSQQKPSLQGISHLFLKYAILMSKPNLTVYDFYFISCLNYIINLNISNAQISQNDEENLPSMSVDLSILSQPSIDTNDKILVSFEHQLSNSLRQLSLGNTSNFEAIMRLQFTQTSSYNKSSINTDDSKQQNNICEEYSIEQSDSKCSDLEGSNSRTQEFVDIQRVKSNNQDLTFTDRFVEALIQDSNKDNQIDPDTINIDQLKKSIQNEFFPKYRHVQVKSVQQTSLKKLSNVKKLIDINQVLNLLQSISNTNEDIISNINQDKIPSTLSQSHLAQNIRSAFTQSQIQKIINSHSEQQHEKKDLIQSDLNEMPPALRIYIQSIKQFHNLTFTVHSHYQNPANLINNLIPHYLKQNITEKGIYDQLSFVNRITYWEISALTYYPILGDILNYLLVSQATQLCVPFYKLRLIVTLAPPTSQGIVNSDGSVEILPKTANQKQPFYIKILNFELFGAAYDLEADTICDVTPEIRQGYRPFMPLFASIALVQENDDDYERNLNKLKSGSAANAKKLRIPNGFLAIPLKIGGYVRPFVMLRNRTKFADKEWMLKAPYFGVRFV</sequence>
<dbReference type="EMBL" id="AUWU02000007">
    <property type="protein sequence ID" value="KAH0571411.1"/>
    <property type="molecule type" value="Genomic_DNA"/>
</dbReference>
<keyword evidence="4" id="KW-1185">Reference proteome</keyword>
<evidence type="ECO:0000313" key="3">
    <source>
        <dbReference type="EMBL" id="KAH0571411.1"/>
    </source>
</evidence>
<organism evidence="2">
    <name type="scientific">Spironucleus salmonicida</name>
    <dbReference type="NCBI Taxonomy" id="348837"/>
    <lineage>
        <taxon>Eukaryota</taxon>
        <taxon>Metamonada</taxon>
        <taxon>Diplomonadida</taxon>
        <taxon>Hexamitidae</taxon>
        <taxon>Hexamitinae</taxon>
        <taxon>Spironucleus</taxon>
    </lineage>
</organism>
<evidence type="ECO:0000313" key="4">
    <source>
        <dbReference type="Proteomes" id="UP000018208"/>
    </source>
</evidence>
<reference evidence="2 3" key="1">
    <citation type="journal article" date="2014" name="PLoS Genet.">
        <title>The Genome of Spironucleus salmonicida Highlights a Fish Pathogen Adapted to Fluctuating Environments.</title>
        <authorList>
            <person name="Xu F."/>
            <person name="Jerlstrom-Hultqvist J."/>
            <person name="Einarsson E."/>
            <person name="Astvaldsson A."/>
            <person name="Svard S.G."/>
            <person name="Andersson J.O."/>
        </authorList>
    </citation>
    <scope>NUCLEOTIDE SEQUENCE</scope>
    <source>
        <strain evidence="3">ATCC 50377</strain>
    </source>
</reference>